<dbReference type="AlphaFoldDB" id="A0AAN6U9G4"/>
<feature type="non-terminal residue" evidence="1">
    <location>
        <position position="213"/>
    </location>
</feature>
<sequence>MSNTPTSKKNELSFGVEVEFLFYFKVARLLNDELRDADASVSETPLPSSGQDEEHTPRFWATKVITEAIMSVPGAKMEGQAMPKDTPDRYRAMYLAGKGFRLRVNLRTGLHCHVGAGAQPVTERRRTDTPKPSGWSAERERELMMQFDKDDTCGRKQPPNSFKRAAALMWAADGFMCHAHPPERGFSYYAPPIRLCSRLAHGLGVRLVQDEFG</sequence>
<dbReference type="GeneID" id="87834088"/>
<gene>
    <name evidence="1" type="ORF">N657DRAFT_696334</name>
</gene>
<comment type="caution">
    <text evidence="1">The sequence shown here is derived from an EMBL/GenBank/DDBJ whole genome shotgun (WGS) entry which is preliminary data.</text>
</comment>
<organism evidence="1 2">
    <name type="scientific">Parathielavia appendiculata</name>
    <dbReference type="NCBI Taxonomy" id="2587402"/>
    <lineage>
        <taxon>Eukaryota</taxon>
        <taxon>Fungi</taxon>
        <taxon>Dikarya</taxon>
        <taxon>Ascomycota</taxon>
        <taxon>Pezizomycotina</taxon>
        <taxon>Sordariomycetes</taxon>
        <taxon>Sordariomycetidae</taxon>
        <taxon>Sordariales</taxon>
        <taxon>Chaetomiaceae</taxon>
        <taxon>Parathielavia</taxon>
    </lineage>
</organism>
<evidence type="ECO:0000313" key="1">
    <source>
        <dbReference type="EMBL" id="KAK4128877.1"/>
    </source>
</evidence>
<name>A0AAN6U9G4_9PEZI</name>
<evidence type="ECO:0000313" key="2">
    <source>
        <dbReference type="Proteomes" id="UP001302602"/>
    </source>
</evidence>
<keyword evidence="2" id="KW-1185">Reference proteome</keyword>
<dbReference type="RefSeq" id="XP_062652648.1">
    <property type="nucleotide sequence ID" value="XM_062797321.1"/>
</dbReference>
<reference evidence="1" key="2">
    <citation type="submission" date="2023-05" db="EMBL/GenBank/DDBJ databases">
        <authorList>
            <consortium name="Lawrence Berkeley National Laboratory"/>
            <person name="Steindorff A."/>
            <person name="Hensen N."/>
            <person name="Bonometti L."/>
            <person name="Westerberg I."/>
            <person name="Brannstrom I.O."/>
            <person name="Guillou S."/>
            <person name="Cros-Aarteil S."/>
            <person name="Calhoun S."/>
            <person name="Haridas S."/>
            <person name="Kuo A."/>
            <person name="Mondo S."/>
            <person name="Pangilinan J."/>
            <person name="Riley R."/>
            <person name="Labutti K."/>
            <person name="Andreopoulos B."/>
            <person name="Lipzen A."/>
            <person name="Chen C."/>
            <person name="Yanf M."/>
            <person name="Daum C."/>
            <person name="Ng V."/>
            <person name="Clum A."/>
            <person name="Ohm R."/>
            <person name="Martin F."/>
            <person name="Silar P."/>
            <person name="Natvig D."/>
            <person name="Lalanne C."/>
            <person name="Gautier V."/>
            <person name="Ament-Velasquez S.L."/>
            <person name="Kruys A."/>
            <person name="Hutchinson M.I."/>
            <person name="Powell A.J."/>
            <person name="Barry K."/>
            <person name="Miller A.N."/>
            <person name="Grigoriev I.V."/>
            <person name="Debuchy R."/>
            <person name="Gladieux P."/>
            <person name="Thoren M.H."/>
            <person name="Johannesson H."/>
        </authorList>
    </citation>
    <scope>NUCLEOTIDE SEQUENCE</scope>
    <source>
        <strain evidence="1">CBS 731.68</strain>
    </source>
</reference>
<dbReference type="Proteomes" id="UP001302602">
    <property type="component" value="Unassembled WGS sequence"/>
</dbReference>
<protein>
    <submittedName>
        <fullName evidence="1">Uncharacterized protein</fullName>
    </submittedName>
</protein>
<proteinExistence type="predicted"/>
<reference evidence="1" key="1">
    <citation type="journal article" date="2023" name="Mol. Phylogenet. Evol.">
        <title>Genome-scale phylogeny and comparative genomics of the fungal order Sordariales.</title>
        <authorList>
            <person name="Hensen N."/>
            <person name="Bonometti L."/>
            <person name="Westerberg I."/>
            <person name="Brannstrom I.O."/>
            <person name="Guillou S."/>
            <person name="Cros-Aarteil S."/>
            <person name="Calhoun S."/>
            <person name="Haridas S."/>
            <person name="Kuo A."/>
            <person name="Mondo S."/>
            <person name="Pangilinan J."/>
            <person name="Riley R."/>
            <person name="LaButti K."/>
            <person name="Andreopoulos B."/>
            <person name="Lipzen A."/>
            <person name="Chen C."/>
            <person name="Yan M."/>
            <person name="Daum C."/>
            <person name="Ng V."/>
            <person name="Clum A."/>
            <person name="Steindorff A."/>
            <person name="Ohm R.A."/>
            <person name="Martin F."/>
            <person name="Silar P."/>
            <person name="Natvig D.O."/>
            <person name="Lalanne C."/>
            <person name="Gautier V."/>
            <person name="Ament-Velasquez S.L."/>
            <person name="Kruys A."/>
            <person name="Hutchinson M.I."/>
            <person name="Powell A.J."/>
            <person name="Barry K."/>
            <person name="Miller A.N."/>
            <person name="Grigoriev I.V."/>
            <person name="Debuchy R."/>
            <person name="Gladieux P."/>
            <person name="Hiltunen Thoren M."/>
            <person name="Johannesson H."/>
        </authorList>
    </citation>
    <scope>NUCLEOTIDE SEQUENCE</scope>
    <source>
        <strain evidence="1">CBS 731.68</strain>
    </source>
</reference>
<dbReference type="EMBL" id="MU853223">
    <property type="protein sequence ID" value="KAK4128877.1"/>
    <property type="molecule type" value="Genomic_DNA"/>
</dbReference>
<accession>A0AAN6U9G4</accession>